<accession>A0ABN9A1C7</accession>
<reference evidence="2" key="1">
    <citation type="submission" date="2023-04" db="EMBL/GenBank/DDBJ databases">
        <authorList>
            <consortium name="ELIXIR-Norway"/>
        </authorList>
    </citation>
    <scope>NUCLEOTIDE SEQUENCE [LARGE SCALE GENOMIC DNA]</scope>
</reference>
<keyword evidence="3" id="KW-1185">Reference proteome</keyword>
<dbReference type="EMBL" id="OX459945">
    <property type="protein sequence ID" value="CAI9179106.1"/>
    <property type="molecule type" value="Genomic_DNA"/>
</dbReference>
<protein>
    <submittedName>
        <fullName evidence="2">Uncharacterized protein</fullName>
    </submittedName>
</protein>
<name>A0ABN9A1C7_RANTA</name>
<sequence>MIAKCMQKQDGGSVKAASRLVFKAVQILQGAPGHSTPHAENFPAKSWLLPIVYTPGALREQAQNQSLNESMERKREEESRDSPPHEDHKNCPAVSRWPPAHTLWGSSGKAADTWALAGQQAERAGQRAAAEEDGVPGGACQPLRRVPVLRSPHSSVACSGICHDSPRDAFGGVTGKPHLGAFACCPLCLPVTNRLVCSGLRALGILDFKAGNRGQIGHRPRSPILIRVWVH</sequence>
<gene>
    <name evidence="2" type="ORF">MRATA1EN1_LOCUS28068</name>
</gene>
<evidence type="ECO:0000256" key="1">
    <source>
        <dbReference type="SAM" id="MobiDB-lite"/>
    </source>
</evidence>
<evidence type="ECO:0000313" key="3">
    <source>
        <dbReference type="Proteomes" id="UP001176941"/>
    </source>
</evidence>
<organism evidence="2 3">
    <name type="scientific">Rangifer tarandus platyrhynchus</name>
    <name type="common">Svalbard reindeer</name>
    <dbReference type="NCBI Taxonomy" id="3082113"/>
    <lineage>
        <taxon>Eukaryota</taxon>
        <taxon>Metazoa</taxon>
        <taxon>Chordata</taxon>
        <taxon>Craniata</taxon>
        <taxon>Vertebrata</taxon>
        <taxon>Euteleostomi</taxon>
        <taxon>Mammalia</taxon>
        <taxon>Eutheria</taxon>
        <taxon>Laurasiatheria</taxon>
        <taxon>Artiodactyla</taxon>
        <taxon>Ruminantia</taxon>
        <taxon>Pecora</taxon>
        <taxon>Cervidae</taxon>
        <taxon>Odocoileinae</taxon>
        <taxon>Rangifer</taxon>
    </lineage>
</organism>
<feature type="region of interest" description="Disordered" evidence="1">
    <location>
        <begin position="59"/>
        <end position="95"/>
    </location>
</feature>
<evidence type="ECO:0000313" key="2">
    <source>
        <dbReference type="EMBL" id="CAI9179106.1"/>
    </source>
</evidence>
<feature type="compositionally biased region" description="Basic and acidic residues" evidence="1">
    <location>
        <begin position="70"/>
        <end position="90"/>
    </location>
</feature>
<dbReference type="Proteomes" id="UP001176941">
    <property type="component" value="Chromosome 9"/>
</dbReference>
<proteinExistence type="predicted"/>